<keyword evidence="1" id="KW-0812">Transmembrane</keyword>
<evidence type="ECO:0000313" key="1">
    <source>
        <dbReference type="EMBL" id="OMO64633.1"/>
    </source>
</evidence>
<dbReference type="STRING" id="93759.A0A1R3H2Q6"/>
<accession>A0A1R3H2Q6</accession>
<evidence type="ECO:0000313" key="2">
    <source>
        <dbReference type="Proteomes" id="UP000187203"/>
    </source>
</evidence>
<name>A0A1R3H2Q6_9ROSI</name>
<protein>
    <submittedName>
        <fullName evidence="1">Transmembrane 9 superfamily member 4-like protein</fullName>
    </submittedName>
</protein>
<gene>
    <name evidence="1" type="ORF">COLO4_31975</name>
</gene>
<proteinExistence type="predicted"/>
<keyword evidence="1" id="KW-0472">Membrane</keyword>
<dbReference type="Proteomes" id="UP000187203">
    <property type="component" value="Unassembled WGS sequence"/>
</dbReference>
<comment type="caution">
    <text evidence="1">The sequence shown here is derived from an EMBL/GenBank/DDBJ whole genome shotgun (WGS) entry which is preliminary data.</text>
</comment>
<dbReference type="OrthoDB" id="10516615at2759"/>
<sequence>MRIAKQNGINIQWTGFLVGYTPPNSKDDYIINHLKFEVLVHEYEEMVAPMK</sequence>
<organism evidence="1 2">
    <name type="scientific">Corchorus olitorius</name>
    <dbReference type="NCBI Taxonomy" id="93759"/>
    <lineage>
        <taxon>Eukaryota</taxon>
        <taxon>Viridiplantae</taxon>
        <taxon>Streptophyta</taxon>
        <taxon>Embryophyta</taxon>
        <taxon>Tracheophyta</taxon>
        <taxon>Spermatophyta</taxon>
        <taxon>Magnoliopsida</taxon>
        <taxon>eudicotyledons</taxon>
        <taxon>Gunneridae</taxon>
        <taxon>Pentapetalae</taxon>
        <taxon>rosids</taxon>
        <taxon>malvids</taxon>
        <taxon>Malvales</taxon>
        <taxon>Malvaceae</taxon>
        <taxon>Grewioideae</taxon>
        <taxon>Apeibeae</taxon>
        <taxon>Corchorus</taxon>
    </lineage>
</organism>
<reference evidence="2" key="1">
    <citation type="submission" date="2013-09" db="EMBL/GenBank/DDBJ databases">
        <title>Corchorus olitorius genome sequencing.</title>
        <authorList>
            <person name="Alam M."/>
            <person name="Haque M.S."/>
            <person name="Islam M.S."/>
            <person name="Emdad E.M."/>
            <person name="Islam M.M."/>
            <person name="Ahmed B."/>
            <person name="Halim A."/>
            <person name="Hossen Q.M.M."/>
            <person name="Hossain M.Z."/>
            <person name="Ahmed R."/>
            <person name="Khan M.M."/>
            <person name="Islam R."/>
            <person name="Rashid M.M."/>
            <person name="Khan S.A."/>
            <person name="Rahman M.S."/>
            <person name="Alam M."/>
            <person name="Yahiya A.S."/>
            <person name="Khan M.S."/>
            <person name="Azam M.S."/>
            <person name="Haque T."/>
            <person name="Lashkar M.Z.H."/>
            <person name="Akhand A.I."/>
            <person name="Morshed G."/>
            <person name="Roy S."/>
            <person name="Uddin K.S."/>
            <person name="Rabeya T."/>
            <person name="Hossain A.S."/>
            <person name="Chowdhury A."/>
            <person name="Snigdha A.R."/>
            <person name="Mortoza M.S."/>
            <person name="Matin S.A."/>
            <person name="Hoque S.M.E."/>
            <person name="Islam M.K."/>
            <person name="Roy D.K."/>
            <person name="Haider R."/>
            <person name="Moosa M.M."/>
            <person name="Elias S.M."/>
            <person name="Hasan A.M."/>
            <person name="Jahan S."/>
            <person name="Shafiuddin M."/>
            <person name="Mahmood N."/>
            <person name="Shommy N.S."/>
        </authorList>
    </citation>
    <scope>NUCLEOTIDE SEQUENCE [LARGE SCALE GENOMIC DNA]</scope>
    <source>
        <strain evidence="2">cv. O-4</strain>
    </source>
</reference>
<keyword evidence="2" id="KW-1185">Reference proteome</keyword>
<dbReference type="AlphaFoldDB" id="A0A1R3H2Q6"/>
<dbReference type="EMBL" id="AWUE01020896">
    <property type="protein sequence ID" value="OMO64633.1"/>
    <property type="molecule type" value="Genomic_DNA"/>
</dbReference>